<dbReference type="SUPFAM" id="SSF53098">
    <property type="entry name" value="Ribonuclease H-like"/>
    <property type="match status" value="1"/>
</dbReference>
<keyword evidence="1" id="KW-0175">Coiled coil</keyword>
<proteinExistence type="predicted"/>
<organism evidence="2 3">
    <name type="scientific">Centaurea solstitialis</name>
    <name type="common">yellow star-thistle</name>
    <dbReference type="NCBI Taxonomy" id="347529"/>
    <lineage>
        <taxon>Eukaryota</taxon>
        <taxon>Viridiplantae</taxon>
        <taxon>Streptophyta</taxon>
        <taxon>Embryophyta</taxon>
        <taxon>Tracheophyta</taxon>
        <taxon>Spermatophyta</taxon>
        <taxon>Magnoliopsida</taxon>
        <taxon>eudicotyledons</taxon>
        <taxon>Gunneridae</taxon>
        <taxon>Pentapetalae</taxon>
        <taxon>asterids</taxon>
        <taxon>campanulids</taxon>
        <taxon>Asterales</taxon>
        <taxon>Asteraceae</taxon>
        <taxon>Carduoideae</taxon>
        <taxon>Cardueae</taxon>
        <taxon>Centaureinae</taxon>
        <taxon>Centaurea</taxon>
    </lineage>
</organism>
<evidence type="ECO:0008006" key="4">
    <source>
        <dbReference type="Google" id="ProtNLM"/>
    </source>
</evidence>
<dbReference type="PANTHER" id="PTHR48475:SF1">
    <property type="entry name" value="RNASE H TYPE-1 DOMAIN-CONTAINING PROTEIN"/>
    <property type="match status" value="1"/>
</dbReference>
<dbReference type="AlphaFoldDB" id="A0AA38SNF5"/>
<name>A0AA38SNF5_9ASTR</name>
<accession>A0AA38SNF5</accession>
<dbReference type="InterPro" id="IPR036397">
    <property type="entry name" value="RNaseH_sf"/>
</dbReference>
<dbReference type="GO" id="GO:0003676">
    <property type="term" value="F:nucleic acid binding"/>
    <property type="evidence" value="ECO:0007669"/>
    <property type="project" value="InterPro"/>
</dbReference>
<dbReference type="EMBL" id="JARYMX010000008">
    <property type="protein sequence ID" value="KAJ9539101.1"/>
    <property type="molecule type" value="Genomic_DNA"/>
</dbReference>
<evidence type="ECO:0000313" key="3">
    <source>
        <dbReference type="Proteomes" id="UP001172457"/>
    </source>
</evidence>
<comment type="caution">
    <text evidence="2">The sequence shown here is derived from an EMBL/GenBank/DDBJ whole genome shotgun (WGS) entry which is preliminary data.</text>
</comment>
<evidence type="ECO:0000313" key="2">
    <source>
        <dbReference type="EMBL" id="KAJ9539101.1"/>
    </source>
</evidence>
<sequence>MIEEVETQDLRRSSRVCHEPGRLVSRSPNAKFASRKATASSRIFYLIIFSLFAEDLDFGKKQLSWKYSWITYPNGWKLWLAIPMMQKLSLNFCKKQFWHRVATAYHPQTNGLAELSNREIKGILAKVVKPHIKDWASKLDDALWAYRTAYKTPIEMSPYKLVYWKACHLSLELEHKAYWAIKELNMSTNEAGKKRFLQIYAAVASAAPITKNEPEVVLLEYSENQDGNQLDANHASGSFSEQAPDHQRINLDTFDEFEFIELEKQLSVSELRRQSAEKALQDAKAALKLLEEATATCLQALEEELAAAKAATADSEAKATAAATAAATPSMGDKVAEICTFVNLVSTAAPPSPSFSANDRALLESLVAVTISSVVMQANMASLLQRPISTTAISKARASVEWERAPPLHCQDLGDHSAYSPSTKWAMNDEDQEEGTNTMTTMMTKLLKSSFSWLKRFLMLKFMRPFQDPMRTSQ</sequence>
<dbReference type="Gene3D" id="3.30.420.10">
    <property type="entry name" value="Ribonuclease H-like superfamily/Ribonuclease H"/>
    <property type="match status" value="1"/>
</dbReference>
<keyword evidence="3" id="KW-1185">Reference proteome</keyword>
<reference evidence="2" key="1">
    <citation type="submission" date="2023-03" db="EMBL/GenBank/DDBJ databases">
        <title>Chromosome-scale reference genome and RAD-based genetic map of yellow starthistle (Centaurea solstitialis) reveal putative structural variation and QTLs associated with invader traits.</title>
        <authorList>
            <person name="Reatini B."/>
            <person name="Cang F.A."/>
            <person name="Jiang Q."/>
            <person name="Mckibben M.T.W."/>
            <person name="Barker M.S."/>
            <person name="Rieseberg L.H."/>
            <person name="Dlugosch K.M."/>
        </authorList>
    </citation>
    <scope>NUCLEOTIDE SEQUENCE</scope>
    <source>
        <strain evidence="2">CAN-66</strain>
        <tissue evidence="2">Leaf</tissue>
    </source>
</reference>
<evidence type="ECO:0000256" key="1">
    <source>
        <dbReference type="SAM" id="Coils"/>
    </source>
</evidence>
<feature type="coiled-coil region" evidence="1">
    <location>
        <begin position="266"/>
        <end position="318"/>
    </location>
</feature>
<dbReference type="InterPro" id="IPR012337">
    <property type="entry name" value="RNaseH-like_sf"/>
</dbReference>
<dbReference type="Proteomes" id="UP001172457">
    <property type="component" value="Chromosome 8"/>
</dbReference>
<dbReference type="PANTHER" id="PTHR48475">
    <property type="entry name" value="RIBONUCLEASE H"/>
    <property type="match status" value="1"/>
</dbReference>
<gene>
    <name evidence="2" type="ORF">OSB04_031834</name>
</gene>
<protein>
    <recommendedName>
        <fullName evidence="4">Integrase catalytic domain-containing protein</fullName>
    </recommendedName>
</protein>